<evidence type="ECO:0000313" key="9">
    <source>
        <dbReference type="Proteomes" id="UP000094969"/>
    </source>
</evidence>
<dbReference type="PROSITE" id="PS50111">
    <property type="entry name" value="CHEMOTAXIS_TRANSDUC_2"/>
    <property type="match status" value="1"/>
</dbReference>
<dbReference type="EMBL" id="CP017147">
    <property type="protein sequence ID" value="AOO80902.1"/>
    <property type="molecule type" value="Genomic_DNA"/>
</dbReference>
<dbReference type="FunFam" id="1.10.287.950:FF:000001">
    <property type="entry name" value="Methyl-accepting chemotaxis sensory transducer"/>
    <property type="match status" value="1"/>
</dbReference>
<dbReference type="GO" id="GO:0005886">
    <property type="term" value="C:plasma membrane"/>
    <property type="evidence" value="ECO:0007669"/>
    <property type="project" value="TreeGrafter"/>
</dbReference>
<dbReference type="PANTHER" id="PTHR43531">
    <property type="entry name" value="PROTEIN ICFG"/>
    <property type="match status" value="1"/>
</dbReference>
<dbReference type="SUPFAM" id="SSF58104">
    <property type="entry name" value="Methyl-accepting chemotaxis protein (MCP) signaling domain"/>
    <property type="match status" value="1"/>
</dbReference>
<feature type="domain" description="HAMP" evidence="7">
    <location>
        <begin position="218"/>
        <end position="271"/>
    </location>
</feature>
<evidence type="ECO:0008006" key="10">
    <source>
        <dbReference type="Google" id="ProtNLM"/>
    </source>
</evidence>
<keyword evidence="5" id="KW-0812">Transmembrane</keyword>
<keyword evidence="5" id="KW-0472">Membrane</keyword>
<accession>A0A1D7U0J9</accession>
<feature type="transmembrane region" description="Helical" evidence="5">
    <location>
        <begin position="20"/>
        <end position="38"/>
    </location>
</feature>
<dbReference type="InterPro" id="IPR003660">
    <property type="entry name" value="HAMP_dom"/>
</dbReference>
<feature type="transmembrane region" description="Helical" evidence="5">
    <location>
        <begin position="195"/>
        <end position="216"/>
    </location>
</feature>
<gene>
    <name evidence="8" type="ORF">BHK69_10905</name>
</gene>
<dbReference type="GO" id="GO:0007165">
    <property type="term" value="P:signal transduction"/>
    <property type="evidence" value="ECO:0007669"/>
    <property type="project" value="UniProtKB-KW"/>
</dbReference>
<name>A0A1D7U0J9_9HYPH</name>
<keyword evidence="5" id="KW-1133">Transmembrane helix</keyword>
<keyword evidence="4" id="KW-0807">Transducer</keyword>
<dbReference type="PANTHER" id="PTHR43531:SF11">
    <property type="entry name" value="METHYL-ACCEPTING CHEMOTAXIS PROTEIN 3"/>
    <property type="match status" value="1"/>
</dbReference>
<dbReference type="SUPFAM" id="SSF158472">
    <property type="entry name" value="HAMP domain-like"/>
    <property type="match status" value="1"/>
</dbReference>
<protein>
    <recommendedName>
        <fullName evidence="10">Chemotaxis protein</fullName>
    </recommendedName>
</protein>
<dbReference type="AlphaFoldDB" id="A0A1D7U0J9"/>
<dbReference type="InterPro" id="IPR004089">
    <property type="entry name" value="MCPsignal_dom"/>
</dbReference>
<dbReference type="GO" id="GO:0006935">
    <property type="term" value="P:chemotaxis"/>
    <property type="evidence" value="ECO:0007669"/>
    <property type="project" value="UniProtKB-KW"/>
</dbReference>
<evidence type="ECO:0000313" key="8">
    <source>
        <dbReference type="EMBL" id="AOO80902.1"/>
    </source>
</evidence>
<dbReference type="SMART" id="SM00304">
    <property type="entry name" value="HAMP"/>
    <property type="match status" value="2"/>
</dbReference>
<dbReference type="CDD" id="cd06225">
    <property type="entry name" value="HAMP"/>
    <property type="match status" value="1"/>
</dbReference>
<dbReference type="Pfam" id="PF00672">
    <property type="entry name" value="HAMP"/>
    <property type="match status" value="1"/>
</dbReference>
<reference evidence="8 9" key="1">
    <citation type="journal article" date="2015" name="Antonie Van Leeuwenhoek">
        <title>Bosea vaviloviae sp. nov., a new species of slow-growing rhizobia isolated from nodules of the relict species Vavilovia formosa (Stev.) Fed.</title>
        <authorList>
            <person name="Safronova V.I."/>
            <person name="Kuznetsova I.G."/>
            <person name="Sazanova A.L."/>
            <person name="Kimeklis A.K."/>
            <person name="Belimov A.A."/>
            <person name="Andronov E.E."/>
            <person name="Pinaev A.G."/>
            <person name="Chizhevskaya E.P."/>
            <person name="Pukhaev A.R."/>
            <person name="Popov K.P."/>
            <person name="Willems A."/>
            <person name="Tikhonovich I.A."/>
        </authorList>
    </citation>
    <scope>NUCLEOTIDE SEQUENCE [LARGE SCALE GENOMIC DNA]</scope>
    <source>
        <strain evidence="8 9">Vaf18</strain>
    </source>
</reference>
<proteinExistence type="inferred from homology"/>
<feature type="domain" description="Methyl-accepting transducer" evidence="6">
    <location>
        <begin position="363"/>
        <end position="592"/>
    </location>
</feature>
<organism evidence="8 9">
    <name type="scientific">Bosea vaviloviae</name>
    <dbReference type="NCBI Taxonomy" id="1526658"/>
    <lineage>
        <taxon>Bacteria</taxon>
        <taxon>Pseudomonadati</taxon>
        <taxon>Pseudomonadota</taxon>
        <taxon>Alphaproteobacteria</taxon>
        <taxon>Hyphomicrobiales</taxon>
        <taxon>Boseaceae</taxon>
        <taxon>Bosea</taxon>
    </lineage>
</organism>
<comment type="similarity">
    <text evidence="3">Belongs to the methyl-accepting chemotaxis (MCP) protein family.</text>
</comment>
<dbReference type="CDD" id="cd11386">
    <property type="entry name" value="MCP_signal"/>
    <property type="match status" value="1"/>
</dbReference>
<dbReference type="GO" id="GO:0004888">
    <property type="term" value="F:transmembrane signaling receptor activity"/>
    <property type="evidence" value="ECO:0007669"/>
    <property type="project" value="TreeGrafter"/>
</dbReference>
<evidence type="ECO:0000256" key="4">
    <source>
        <dbReference type="PROSITE-ProRule" id="PRU00284"/>
    </source>
</evidence>
<dbReference type="Gene3D" id="1.10.287.950">
    <property type="entry name" value="Methyl-accepting chemotaxis protein"/>
    <property type="match status" value="1"/>
</dbReference>
<keyword evidence="2" id="KW-0145">Chemotaxis</keyword>
<comment type="subcellular location">
    <subcellularLocation>
        <location evidence="1">Membrane</location>
    </subcellularLocation>
</comment>
<dbReference type="STRING" id="1526658.BHK69_10905"/>
<evidence type="ECO:0000259" key="7">
    <source>
        <dbReference type="PROSITE" id="PS50885"/>
    </source>
</evidence>
<evidence type="ECO:0000256" key="5">
    <source>
        <dbReference type="SAM" id="Phobius"/>
    </source>
</evidence>
<keyword evidence="9" id="KW-1185">Reference proteome</keyword>
<dbReference type="InterPro" id="IPR051310">
    <property type="entry name" value="MCP_chemotaxis"/>
</dbReference>
<dbReference type="Gene3D" id="6.10.340.10">
    <property type="match status" value="1"/>
</dbReference>
<feature type="domain" description="HAMP" evidence="7">
    <location>
        <begin position="306"/>
        <end position="358"/>
    </location>
</feature>
<dbReference type="SMART" id="SM00283">
    <property type="entry name" value="MA"/>
    <property type="match status" value="1"/>
</dbReference>
<sequence length="634" mass="67794">MSDMRFSLRLQDLAIRTKIAIPLIIIGAISLATAIYGGREYGRIQKTYSDLISQRTTAILDAARATRAMSDIARDLYKSIAYPDYMKQNTTAIEDVRKSYDRALARLTDAKISFPQKAADFDALARKFTALKAQVDDIVAMAARDEDLAALSVMSQLDKMISEIVAEADALNDSVKADTEKTSGELDAEAQTLDYLVLGLSALGMLLGLIGAMVLVRQSITRPLDLLKQRMGDLAGGDYQVAIEGQTRKDEIGAMARAVQIFKDNGLAVQRLEAETAEGREASDAQRLAIEQERAGHAREQERLAAEQRQVMDLLANGLDLLSQGDLTHRIDAEVAAEYEKLRDDFNLALSHLSETVRTIQATSGDVGNAAREINMGADDLSKRTEEQASSLEETAATTEELAASVKAAATASRQAVALADEAMDVARKGGAIVGEAVDAMTRIEAASRKISDIISVIDEIAFQTNLLALNAAVEAARAGDAGKGFAVVASEVRTLAQRSGAAAKDITALITESGAEVAQGVGLVRSAGEVLERIVEASRKVSATVSDISAASAEQANGIEEMSQTVAHMDEMTQQNAALAEESAASATALSDQIQRLNELVASFRTNADTQGLRELAGVMARQDANWQSRRVA</sequence>
<evidence type="ECO:0000256" key="3">
    <source>
        <dbReference type="ARBA" id="ARBA00029447"/>
    </source>
</evidence>
<evidence type="ECO:0000259" key="6">
    <source>
        <dbReference type="PROSITE" id="PS50111"/>
    </source>
</evidence>
<dbReference type="KEGG" id="bvv:BHK69_10905"/>
<dbReference type="Proteomes" id="UP000094969">
    <property type="component" value="Chromosome"/>
</dbReference>
<evidence type="ECO:0000256" key="2">
    <source>
        <dbReference type="ARBA" id="ARBA00022500"/>
    </source>
</evidence>
<dbReference type="Pfam" id="PF00015">
    <property type="entry name" value="MCPsignal"/>
    <property type="match status" value="1"/>
</dbReference>
<dbReference type="PROSITE" id="PS50885">
    <property type="entry name" value="HAMP"/>
    <property type="match status" value="2"/>
</dbReference>
<evidence type="ECO:0000256" key="1">
    <source>
        <dbReference type="ARBA" id="ARBA00004370"/>
    </source>
</evidence>